<keyword evidence="3" id="KW-1185">Reference proteome</keyword>
<keyword evidence="1" id="KW-1133">Transmembrane helix</keyword>
<proteinExistence type="predicted"/>
<keyword evidence="1" id="KW-0812">Transmembrane</keyword>
<comment type="caution">
    <text evidence="2">The sequence shown here is derived from an EMBL/GenBank/DDBJ whole genome shotgun (WGS) entry which is preliminary data.</text>
</comment>
<protein>
    <submittedName>
        <fullName evidence="2">Uncharacterized protein</fullName>
    </submittedName>
</protein>
<gene>
    <name evidence="2" type="ORF">CLV97_12442</name>
</gene>
<evidence type="ECO:0000313" key="3">
    <source>
        <dbReference type="Proteomes" id="UP000237797"/>
    </source>
</evidence>
<evidence type="ECO:0000313" key="2">
    <source>
        <dbReference type="EMBL" id="PRX39504.1"/>
    </source>
</evidence>
<dbReference type="EMBL" id="PVNE01000024">
    <property type="protein sequence ID" value="PRX39504.1"/>
    <property type="molecule type" value="Genomic_DNA"/>
</dbReference>
<name>A0A2T0LC25_9BACL</name>
<sequence>MDVWTWSAMGIGAVVIFVFGSGGLAVLVVTLGDKLFEWIEDRIYQRRKDEEYGLENDSGRKSGVR</sequence>
<reference evidence="2 3" key="1">
    <citation type="submission" date="2018-03" db="EMBL/GenBank/DDBJ databases">
        <title>Genomic Encyclopedia of Archaeal and Bacterial Type Strains, Phase II (KMG-II): from individual species to whole genera.</title>
        <authorList>
            <person name="Goeker M."/>
        </authorList>
    </citation>
    <scope>NUCLEOTIDE SEQUENCE [LARGE SCALE GENOMIC DNA]</scope>
    <source>
        <strain evidence="2 3">DSM 44946</strain>
    </source>
</reference>
<organism evidence="2 3">
    <name type="scientific">Planifilum fimeticola</name>
    <dbReference type="NCBI Taxonomy" id="201975"/>
    <lineage>
        <taxon>Bacteria</taxon>
        <taxon>Bacillati</taxon>
        <taxon>Bacillota</taxon>
        <taxon>Bacilli</taxon>
        <taxon>Bacillales</taxon>
        <taxon>Thermoactinomycetaceae</taxon>
        <taxon>Planifilum</taxon>
    </lineage>
</organism>
<dbReference type="AlphaFoldDB" id="A0A2T0LC25"/>
<dbReference type="Proteomes" id="UP000237797">
    <property type="component" value="Unassembled WGS sequence"/>
</dbReference>
<keyword evidence="1" id="KW-0472">Membrane</keyword>
<accession>A0A2T0LC25</accession>
<evidence type="ECO:0000256" key="1">
    <source>
        <dbReference type="SAM" id="Phobius"/>
    </source>
</evidence>
<feature type="transmembrane region" description="Helical" evidence="1">
    <location>
        <begin position="6"/>
        <end position="32"/>
    </location>
</feature>